<dbReference type="PROSITE" id="PS00505">
    <property type="entry name" value="PEPCK_GTP"/>
    <property type="match status" value="1"/>
</dbReference>
<keyword evidence="8" id="KW-0312">Gluconeogenesis</keyword>
<protein>
    <recommendedName>
        <fullName evidence="8">Phosphoenolpyruvate carboxykinase [GTP]</fullName>
        <shortName evidence="8">PEP carboxykinase</shortName>
        <shortName evidence="8">PEPCK</shortName>
        <ecNumber evidence="8">4.1.1.32</ecNumber>
    </recommendedName>
    <alternativeName>
        <fullName evidence="8">GTP-dependent phosphoenolpyruvate carboxykinase</fullName>
        <shortName evidence="8">GTP-PEPCK</shortName>
    </alternativeName>
</protein>
<sequence length="624" mass="69866">MLTQSKFDKIVSPEDLRKITALNNEKLNAFIADAISLCQPRDLFICTDSPADHAHIRKMALETGDEFPLATPGHTCHFDGYRDQARDPAHTAYLLEPGQTLGKNIKSIDRTAGLKEVRSYLKGSYRNRTMIICFWCLGPTDSPFSISAVQITDSPYVAHSESILCRPGYDQFKNLDGSSDFFAFLHASGPLDSHHCSTETDKRRIYIDLDDETVYTVNTQYAGNSVGLKKLALRLAIHRASSENWLAEHMFVMGAHGPNGRVTYFTGAFPSACGKTSTAMLPHQTIVGDDIAYIRNIDGRARTVNVEHGIFGIIRSVNPDDDPEIYRALTTPAEVIFTNVLVSDGKPYWTGMKAELPQTGENHSGDWHTGKLDSDGKPVPPSHRNARYTVRLSELPNRDPHTDDPAGVPLSGIIYGGRDSDTLVPVEQAYNWTEGIILKGASIESQTTAATLGKEGVRKFNIMSNMDFVAIPLGRYVENNLDFGHSLQSPPAIFSTNYFLQNENGDFLNGKLDKTVWLLWAELRVHNDVPAINTPTGLIPRYEDLVPLFADKLNKDYTESDYTKQFTIRIPQLLEKYHRVENIYRTTVADTPRIVFDTFKHTRNRLIAAQKRYGDYINPFDLAK</sequence>
<keyword evidence="12" id="KW-0418">Kinase</keyword>
<comment type="caution">
    <text evidence="8">Lacks conserved residue(s) required for the propagation of feature annotation.</text>
</comment>
<evidence type="ECO:0000256" key="3">
    <source>
        <dbReference type="ARBA" id="ARBA00022741"/>
    </source>
</evidence>
<dbReference type="EMBL" id="CP019791">
    <property type="protein sequence ID" value="AQT67090.1"/>
    <property type="molecule type" value="Genomic_DNA"/>
</dbReference>
<evidence type="ECO:0000259" key="11">
    <source>
        <dbReference type="Pfam" id="PF17297"/>
    </source>
</evidence>
<dbReference type="PIRSF" id="PIRSF001348">
    <property type="entry name" value="PEP_carboxykinase_GTP"/>
    <property type="match status" value="1"/>
</dbReference>
<feature type="binding site" evidence="8">
    <location>
        <position position="418"/>
    </location>
    <ligand>
        <name>GTP</name>
        <dbReference type="ChEBI" id="CHEBI:37565"/>
    </ligand>
</feature>
<dbReference type="PANTHER" id="PTHR11561:SF0">
    <property type="entry name" value="PHOSPHOENOLPYRUVATE CARBOXYKINASE [GTP]-RELATED"/>
    <property type="match status" value="1"/>
</dbReference>
<feature type="region of interest" description="Disordered" evidence="9">
    <location>
        <begin position="359"/>
        <end position="383"/>
    </location>
</feature>
<reference evidence="13" key="1">
    <citation type="submission" date="2017-02" db="EMBL/GenBank/DDBJ databases">
        <title>Comparative genomics and description of representatives of a novel lineage of planctomycetes thriving in anoxic sediments.</title>
        <authorList>
            <person name="Spring S."/>
            <person name="Bunk B."/>
            <person name="Sproer C."/>
        </authorList>
    </citation>
    <scope>NUCLEOTIDE SEQUENCE [LARGE SCALE GENOMIC DNA]</scope>
    <source>
        <strain evidence="13">ST-NAGAB-D1</strain>
    </source>
</reference>
<dbReference type="GO" id="GO:0071333">
    <property type="term" value="P:cellular response to glucose stimulus"/>
    <property type="evidence" value="ECO:0007669"/>
    <property type="project" value="TreeGrafter"/>
</dbReference>
<keyword evidence="6 8" id="KW-0464">Manganese</keyword>
<evidence type="ECO:0000259" key="10">
    <source>
        <dbReference type="Pfam" id="PF00821"/>
    </source>
</evidence>
<feature type="domain" description="Phosphoenolpyruvate carboxykinase GTP-utilising N-terminal" evidence="11">
    <location>
        <begin position="30"/>
        <end position="240"/>
    </location>
</feature>
<feature type="binding site" evidence="8">
    <location>
        <position position="230"/>
    </location>
    <ligand>
        <name>Mn(2+)</name>
        <dbReference type="ChEBI" id="CHEBI:29035"/>
    </ligand>
</feature>
<dbReference type="GO" id="GO:0005525">
    <property type="term" value="F:GTP binding"/>
    <property type="evidence" value="ECO:0007669"/>
    <property type="project" value="UniProtKB-UniRule"/>
</dbReference>
<evidence type="ECO:0000256" key="1">
    <source>
        <dbReference type="ARBA" id="ARBA00005796"/>
    </source>
</evidence>
<gene>
    <name evidence="8 12" type="primary">pckG</name>
    <name evidence="12" type="ORF">STSP2_00230</name>
</gene>
<comment type="function">
    <text evidence="8">Catalyzes the conversion of oxaloacetate (OAA) to phosphoenolpyruvate (PEP), the rate-limiting step in the metabolic pathway that produces glucose from lactate and other precursors derived from the citric acid cycle.</text>
</comment>
<dbReference type="GO" id="GO:0005829">
    <property type="term" value="C:cytosol"/>
    <property type="evidence" value="ECO:0007669"/>
    <property type="project" value="TreeGrafter"/>
</dbReference>
<dbReference type="InterPro" id="IPR008209">
    <property type="entry name" value="PEP_carboxykinase_GTP"/>
</dbReference>
<evidence type="ECO:0000256" key="7">
    <source>
        <dbReference type="ARBA" id="ARBA00023239"/>
    </source>
</evidence>
<evidence type="ECO:0000256" key="4">
    <source>
        <dbReference type="ARBA" id="ARBA00022793"/>
    </source>
</evidence>
<dbReference type="InterPro" id="IPR035078">
    <property type="entry name" value="PEP_carboxykinase_GTP_N"/>
</dbReference>
<feature type="binding site" evidence="8">
    <location>
        <position position="387"/>
    </location>
    <ligand>
        <name>GTP</name>
        <dbReference type="ChEBI" id="CHEBI:37565"/>
    </ligand>
</feature>
<feature type="binding site" evidence="8">
    <location>
        <position position="86"/>
    </location>
    <ligand>
        <name>substrate</name>
    </ligand>
</feature>
<comment type="cofactor">
    <cofactor evidence="8">
        <name>Mn(2+)</name>
        <dbReference type="ChEBI" id="CHEBI:29035"/>
    </cofactor>
    <text evidence="8">Binds 1 Mn(2+) ion per subunit.</text>
</comment>
<evidence type="ECO:0000256" key="2">
    <source>
        <dbReference type="ARBA" id="ARBA00022723"/>
    </source>
</evidence>
<dbReference type="GO" id="GO:0030145">
    <property type="term" value="F:manganese ion binding"/>
    <property type="evidence" value="ECO:0007669"/>
    <property type="project" value="UniProtKB-UniRule"/>
</dbReference>
<keyword evidence="3 8" id="KW-0547">Nucleotide-binding</keyword>
<dbReference type="Proteomes" id="UP000189674">
    <property type="component" value="Chromosome"/>
</dbReference>
<keyword evidence="2 8" id="KW-0479">Metal-binding</keyword>
<dbReference type="Gene3D" id="3.90.228.20">
    <property type="match status" value="2"/>
</dbReference>
<dbReference type="Gene3D" id="3.40.449.10">
    <property type="entry name" value="Phosphoenolpyruvate Carboxykinase, domain 1"/>
    <property type="match status" value="1"/>
</dbReference>
<dbReference type="GO" id="GO:0019543">
    <property type="term" value="P:propionate catabolic process"/>
    <property type="evidence" value="ECO:0007669"/>
    <property type="project" value="TreeGrafter"/>
</dbReference>
<keyword evidence="12" id="KW-0808">Transferase</keyword>
<feature type="active site" evidence="8">
    <location>
        <position position="273"/>
    </location>
</feature>
<dbReference type="GO" id="GO:0006094">
    <property type="term" value="P:gluconeogenesis"/>
    <property type="evidence" value="ECO:0007669"/>
    <property type="project" value="UniProtKB-UniRule"/>
</dbReference>
<evidence type="ECO:0000256" key="6">
    <source>
        <dbReference type="ARBA" id="ARBA00023211"/>
    </source>
</evidence>
<organism evidence="12 13">
    <name type="scientific">Anaerohalosphaera lusitana</name>
    <dbReference type="NCBI Taxonomy" id="1936003"/>
    <lineage>
        <taxon>Bacteria</taxon>
        <taxon>Pseudomonadati</taxon>
        <taxon>Planctomycetota</taxon>
        <taxon>Phycisphaerae</taxon>
        <taxon>Sedimentisphaerales</taxon>
        <taxon>Anaerohalosphaeraceae</taxon>
        <taxon>Anaerohalosphaera</taxon>
    </lineage>
</organism>
<dbReference type="Pfam" id="PF00821">
    <property type="entry name" value="PEPCK_GTP"/>
    <property type="match status" value="1"/>
</dbReference>
<feature type="binding site" evidence="8">
    <location>
        <begin position="272"/>
        <end position="277"/>
    </location>
    <ligand>
        <name>GTP</name>
        <dbReference type="ChEBI" id="CHEBI:37565"/>
    </ligand>
</feature>
<dbReference type="GO" id="GO:0033993">
    <property type="term" value="P:response to lipid"/>
    <property type="evidence" value="ECO:0007669"/>
    <property type="project" value="TreeGrafter"/>
</dbReference>
<feature type="compositionally biased region" description="Basic and acidic residues" evidence="9">
    <location>
        <begin position="363"/>
        <end position="376"/>
    </location>
</feature>
<evidence type="ECO:0000313" key="12">
    <source>
        <dbReference type="EMBL" id="AQT67090.1"/>
    </source>
</evidence>
<dbReference type="GO" id="GO:0042594">
    <property type="term" value="P:response to starvation"/>
    <property type="evidence" value="ECO:0007669"/>
    <property type="project" value="TreeGrafter"/>
</dbReference>
<dbReference type="STRING" id="1936003.STSP2_00230"/>
<feature type="binding site" evidence="8">
    <location>
        <position position="249"/>
    </location>
    <ligand>
        <name>Mn(2+)</name>
        <dbReference type="ChEBI" id="CHEBI:29035"/>
    </ligand>
</feature>
<dbReference type="GO" id="GO:0004613">
    <property type="term" value="F:phosphoenolpyruvate carboxykinase (GTP) activity"/>
    <property type="evidence" value="ECO:0007669"/>
    <property type="project" value="UniProtKB-UniRule"/>
</dbReference>
<keyword evidence="13" id="KW-1185">Reference proteome</keyword>
<dbReference type="UniPathway" id="UPA00138"/>
<dbReference type="InterPro" id="IPR008210">
    <property type="entry name" value="PEP_carboxykinase_N"/>
</dbReference>
<keyword evidence="12" id="KW-0670">Pyruvate</keyword>
<dbReference type="KEGG" id="alus:STSP2_00230"/>
<dbReference type="PANTHER" id="PTHR11561">
    <property type="entry name" value="PHOSPHOENOLPYRUVATE CARBOXYKINASE"/>
    <property type="match status" value="1"/>
</dbReference>
<dbReference type="NCBIfam" id="NF003253">
    <property type="entry name" value="PRK04210.1"/>
    <property type="match status" value="1"/>
</dbReference>
<feature type="binding site" evidence="8">
    <location>
        <begin position="221"/>
        <end position="223"/>
    </location>
    <ligand>
        <name>substrate</name>
    </ligand>
</feature>
<evidence type="ECO:0000256" key="5">
    <source>
        <dbReference type="ARBA" id="ARBA00023134"/>
    </source>
</evidence>
<feature type="binding site" evidence="8">
    <location>
        <position position="271"/>
    </location>
    <ligand>
        <name>substrate</name>
    </ligand>
</feature>
<feature type="binding site" evidence="8">
    <location>
        <position position="290"/>
    </location>
    <ligand>
        <name>Mn(2+)</name>
        <dbReference type="ChEBI" id="CHEBI:29035"/>
    </ligand>
</feature>
<evidence type="ECO:0000313" key="13">
    <source>
        <dbReference type="Proteomes" id="UP000189674"/>
    </source>
</evidence>
<keyword evidence="5 8" id="KW-0342">GTP-binding</keyword>
<feature type="binding site" evidence="8">
    <location>
        <begin position="385"/>
        <end position="387"/>
    </location>
    <ligand>
        <name>substrate</name>
    </ligand>
</feature>
<keyword evidence="8" id="KW-0963">Cytoplasm</keyword>
<proteinExistence type="inferred from homology"/>
<feature type="domain" description="Phosphoenolpyruvate carboxykinase C-terminal P-loop" evidence="10">
    <location>
        <begin position="245"/>
        <end position="604"/>
    </location>
</feature>
<dbReference type="OrthoDB" id="9758871at2"/>
<dbReference type="GO" id="GO:0006107">
    <property type="term" value="P:oxaloacetate metabolic process"/>
    <property type="evidence" value="ECO:0007669"/>
    <property type="project" value="TreeGrafter"/>
</dbReference>
<dbReference type="SUPFAM" id="SSF53795">
    <property type="entry name" value="PEP carboxykinase-like"/>
    <property type="match status" value="1"/>
</dbReference>
<dbReference type="InterPro" id="IPR035077">
    <property type="entry name" value="PEP_carboxykinase_GTP_C"/>
</dbReference>
<dbReference type="GO" id="GO:0016301">
    <property type="term" value="F:kinase activity"/>
    <property type="evidence" value="ECO:0007669"/>
    <property type="project" value="UniProtKB-KW"/>
</dbReference>
<keyword evidence="4 8" id="KW-0210">Decarboxylase</keyword>
<comment type="subunit">
    <text evidence="8">Monomer.</text>
</comment>
<comment type="similarity">
    <text evidence="1 8">Belongs to the phosphoenolpyruvate carboxykinase [GTP] family.</text>
</comment>
<evidence type="ECO:0000256" key="8">
    <source>
        <dbReference type="HAMAP-Rule" id="MF_00452"/>
    </source>
</evidence>
<evidence type="ECO:0000256" key="9">
    <source>
        <dbReference type="SAM" id="MobiDB-lite"/>
    </source>
</evidence>
<dbReference type="AlphaFoldDB" id="A0A1U9NHK6"/>
<name>A0A1U9NHK6_9BACT</name>
<dbReference type="HAMAP" id="MF_00452">
    <property type="entry name" value="PEPCK_GTP"/>
    <property type="match status" value="1"/>
</dbReference>
<dbReference type="Pfam" id="PF17297">
    <property type="entry name" value="PEPCK_N"/>
    <property type="match status" value="1"/>
</dbReference>
<dbReference type="InterPro" id="IPR018091">
    <property type="entry name" value="PEP_carboxykin_GTP_CS"/>
</dbReference>
<dbReference type="GO" id="GO:0046327">
    <property type="term" value="P:glycerol biosynthetic process from pyruvate"/>
    <property type="evidence" value="ECO:0007669"/>
    <property type="project" value="TreeGrafter"/>
</dbReference>
<dbReference type="InterPro" id="IPR013035">
    <property type="entry name" value="PEP_carboxykinase_C"/>
</dbReference>
<dbReference type="RefSeq" id="WP_146659044.1">
    <property type="nucleotide sequence ID" value="NZ_CP019791.1"/>
</dbReference>
<comment type="subcellular location">
    <subcellularLocation>
        <location evidence="8">Cytoplasm</location>
    </subcellularLocation>
</comment>
<accession>A0A1U9NHK6</accession>
<dbReference type="SUPFAM" id="SSF68923">
    <property type="entry name" value="PEP carboxykinase N-terminal domain"/>
    <property type="match status" value="1"/>
</dbReference>
<comment type="catalytic activity">
    <reaction evidence="8">
        <text>oxaloacetate + GTP = phosphoenolpyruvate + GDP + CO2</text>
        <dbReference type="Rhea" id="RHEA:10388"/>
        <dbReference type="ChEBI" id="CHEBI:16452"/>
        <dbReference type="ChEBI" id="CHEBI:16526"/>
        <dbReference type="ChEBI" id="CHEBI:37565"/>
        <dbReference type="ChEBI" id="CHEBI:58189"/>
        <dbReference type="ChEBI" id="CHEBI:58702"/>
        <dbReference type="EC" id="4.1.1.32"/>
    </reaction>
</comment>
<keyword evidence="7 8" id="KW-0456">Lyase</keyword>
<comment type="pathway">
    <text evidence="8">Carbohydrate biosynthesis; gluconeogenesis.</text>
</comment>
<dbReference type="EC" id="4.1.1.32" evidence="8"/>